<dbReference type="AlphaFoldDB" id="A0AAE1GSZ0"/>
<comment type="caution">
    <text evidence="1">The sequence shown here is derived from an EMBL/GenBank/DDBJ whole genome shotgun (WGS) entry which is preliminary data.</text>
</comment>
<evidence type="ECO:0000313" key="2">
    <source>
        <dbReference type="Proteomes" id="UP001219518"/>
    </source>
</evidence>
<sequence length="103" mass="10813">MKTPSAVAWRRAGGACHQSENLVTWLWAWVGLSQPQTGAGPGTAPLPPRGAEEKPLVCDIFIPRASSLFPSSSGSLQTCSTGITITLVMNNLLLGLPALQTQV</sequence>
<gene>
    <name evidence="1" type="ORF">KUF71_019070</name>
</gene>
<keyword evidence="2" id="KW-1185">Reference proteome</keyword>
<evidence type="ECO:0000313" key="1">
    <source>
        <dbReference type="EMBL" id="KAK3908815.1"/>
    </source>
</evidence>
<dbReference type="EMBL" id="JAHWGI010000076">
    <property type="protein sequence ID" value="KAK3908815.1"/>
    <property type="molecule type" value="Genomic_DNA"/>
</dbReference>
<reference evidence="1" key="1">
    <citation type="submission" date="2021-07" db="EMBL/GenBank/DDBJ databases">
        <authorList>
            <person name="Catto M.A."/>
            <person name="Jacobson A."/>
            <person name="Kennedy G."/>
            <person name="Labadie P."/>
            <person name="Hunt B.G."/>
            <person name="Srinivasan R."/>
        </authorList>
    </citation>
    <scope>NUCLEOTIDE SEQUENCE</scope>
    <source>
        <strain evidence="1">PL_HMW_Pooled</strain>
        <tissue evidence="1">Head</tissue>
    </source>
</reference>
<name>A0AAE1GSZ0_9NEOP</name>
<dbReference type="Proteomes" id="UP001219518">
    <property type="component" value="Unassembled WGS sequence"/>
</dbReference>
<accession>A0AAE1GSZ0</accession>
<protein>
    <submittedName>
        <fullName evidence="1">Hexon-interlacing protein</fullName>
    </submittedName>
</protein>
<reference evidence="1" key="2">
    <citation type="journal article" date="2023" name="BMC Genomics">
        <title>Pest status, molecular evolution, and epigenetic factors derived from the genome assembly of Frankliniella fusca, a thysanopteran phytovirus vector.</title>
        <authorList>
            <person name="Catto M.A."/>
            <person name="Labadie P.E."/>
            <person name="Jacobson A.L."/>
            <person name="Kennedy G.G."/>
            <person name="Srinivasan R."/>
            <person name="Hunt B.G."/>
        </authorList>
    </citation>
    <scope>NUCLEOTIDE SEQUENCE</scope>
    <source>
        <strain evidence="1">PL_HMW_Pooled</strain>
    </source>
</reference>
<organism evidence="1 2">
    <name type="scientific">Frankliniella fusca</name>
    <dbReference type="NCBI Taxonomy" id="407009"/>
    <lineage>
        <taxon>Eukaryota</taxon>
        <taxon>Metazoa</taxon>
        <taxon>Ecdysozoa</taxon>
        <taxon>Arthropoda</taxon>
        <taxon>Hexapoda</taxon>
        <taxon>Insecta</taxon>
        <taxon>Pterygota</taxon>
        <taxon>Neoptera</taxon>
        <taxon>Paraneoptera</taxon>
        <taxon>Thysanoptera</taxon>
        <taxon>Terebrantia</taxon>
        <taxon>Thripoidea</taxon>
        <taxon>Thripidae</taxon>
        <taxon>Frankliniella</taxon>
    </lineage>
</organism>
<proteinExistence type="predicted"/>